<comment type="caution">
    <text evidence="3">The sequence shown here is derived from an EMBL/GenBank/DDBJ whole genome shotgun (WGS) entry which is preliminary data.</text>
</comment>
<keyword evidence="2" id="KW-0812">Transmembrane</keyword>
<sequence length="246" mass="27448">MSFHKEDGVSLCQKALQIVSELCLGGQVEWDKCTGIFPSTNHGAGSTDISVSLLAVVVSFCGLALLVVSLFVFWKLCWPCWRSKPLTCTAQVAPPCIPSAPPEMVETNEKKEIKQNGKHSVKMQEGAMKISHTSPDIPAEVQNALKEHLMKHARMQRQITEPTSSSRHNSFRRHLPRQMQVSSVDFSMGVEPLQRGETTTSIGRIKPELYKQKSFDSDDNKKEDAKTCGPNSTSPYSMTMRMNFFL</sequence>
<accession>A0ABN9EY73</accession>
<protein>
    <submittedName>
        <fullName evidence="3">Uncharacterized protein</fullName>
    </submittedName>
</protein>
<reference evidence="3" key="1">
    <citation type="submission" date="2023-05" db="EMBL/GenBank/DDBJ databases">
        <authorList>
            <person name="Stuckert A."/>
        </authorList>
    </citation>
    <scope>NUCLEOTIDE SEQUENCE</scope>
</reference>
<dbReference type="EMBL" id="CATNWA010016037">
    <property type="protein sequence ID" value="CAI9589247.1"/>
    <property type="molecule type" value="Genomic_DNA"/>
</dbReference>
<gene>
    <name evidence="3" type="ORF">SPARVUS_LOCUS10859998</name>
</gene>
<feature type="compositionally biased region" description="Basic and acidic residues" evidence="1">
    <location>
        <begin position="205"/>
        <end position="226"/>
    </location>
</feature>
<keyword evidence="4" id="KW-1185">Reference proteome</keyword>
<evidence type="ECO:0000256" key="1">
    <source>
        <dbReference type="SAM" id="MobiDB-lite"/>
    </source>
</evidence>
<evidence type="ECO:0000256" key="2">
    <source>
        <dbReference type="SAM" id="Phobius"/>
    </source>
</evidence>
<keyword evidence="2" id="KW-0472">Membrane</keyword>
<feature type="region of interest" description="Disordered" evidence="1">
    <location>
        <begin position="195"/>
        <end position="234"/>
    </location>
</feature>
<proteinExistence type="predicted"/>
<dbReference type="Proteomes" id="UP001162483">
    <property type="component" value="Unassembled WGS sequence"/>
</dbReference>
<feature type="transmembrane region" description="Helical" evidence="2">
    <location>
        <begin position="49"/>
        <end position="74"/>
    </location>
</feature>
<organism evidence="3 4">
    <name type="scientific">Staurois parvus</name>
    <dbReference type="NCBI Taxonomy" id="386267"/>
    <lineage>
        <taxon>Eukaryota</taxon>
        <taxon>Metazoa</taxon>
        <taxon>Chordata</taxon>
        <taxon>Craniata</taxon>
        <taxon>Vertebrata</taxon>
        <taxon>Euteleostomi</taxon>
        <taxon>Amphibia</taxon>
        <taxon>Batrachia</taxon>
        <taxon>Anura</taxon>
        <taxon>Neobatrachia</taxon>
        <taxon>Ranoidea</taxon>
        <taxon>Ranidae</taxon>
        <taxon>Staurois</taxon>
    </lineage>
</organism>
<keyword evidence="2" id="KW-1133">Transmembrane helix</keyword>
<evidence type="ECO:0000313" key="4">
    <source>
        <dbReference type="Proteomes" id="UP001162483"/>
    </source>
</evidence>
<evidence type="ECO:0000313" key="3">
    <source>
        <dbReference type="EMBL" id="CAI9589247.1"/>
    </source>
</evidence>
<name>A0ABN9EY73_9NEOB</name>